<keyword evidence="4" id="KW-0106">Calcium</keyword>
<dbReference type="SMART" id="SM00159">
    <property type="entry name" value="PTX"/>
    <property type="match status" value="1"/>
</dbReference>
<evidence type="ECO:0008006" key="12">
    <source>
        <dbReference type="Google" id="ProtNLM"/>
    </source>
</evidence>
<accession>A0A2U2B9M6</accession>
<gene>
    <name evidence="10" type="ORF">DDZ16_07695</name>
</gene>
<evidence type="ECO:0000256" key="3">
    <source>
        <dbReference type="ARBA" id="ARBA00022729"/>
    </source>
</evidence>
<dbReference type="Pfam" id="PF00354">
    <property type="entry name" value="Pentaxin"/>
    <property type="match status" value="1"/>
</dbReference>
<dbReference type="InterPro" id="IPR013320">
    <property type="entry name" value="ConA-like_dom_sf"/>
</dbReference>
<dbReference type="SMART" id="SM00282">
    <property type="entry name" value="LamG"/>
    <property type="match status" value="1"/>
</dbReference>
<dbReference type="NCBIfam" id="TIGR04183">
    <property type="entry name" value="Por_Secre_tail"/>
    <property type="match status" value="1"/>
</dbReference>
<evidence type="ECO:0000259" key="7">
    <source>
        <dbReference type="SMART" id="SM00159"/>
    </source>
</evidence>
<keyword evidence="6" id="KW-0325">Glycoprotein</keyword>
<dbReference type="PANTHER" id="PTHR19277:SF125">
    <property type="entry name" value="B6"/>
    <property type="match status" value="1"/>
</dbReference>
<dbReference type="Proteomes" id="UP000244956">
    <property type="component" value="Unassembled WGS sequence"/>
</dbReference>
<dbReference type="GO" id="GO:0005975">
    <property type="term" value="P:carbohydrate metabolic process"/>
    <property type="evidence" value="ECO:0007669"/>
    <property type="project" value="UniProtKB-ARBA"/>
</dbReference>
<feature type="domain" description="Laminin G" evidence="8">
    <location>
        <begin position="1542"/>
        <end position="1678"/>
    </location>
</feature>
<sequence>MLKIYFLNRVIYKVKIMKSRILLLSFLYIFSFIGILAQSVPGGIGNTDGSDGQPELFLWLLPDSLSLNDGDDVLNWTDFSGKSQTLSAASSTSPLYRGGALNGHSYLEFSKNNNRILRNPFNMPTEAVAVFMVLKTSSNDDDGLLSYEGAGSANNYLFIEPGSFRTYIDGSQDNSGQSINDGAWNVFSHQWRNSDGRLLMHLNGSELYSTNHRSGVSLYENGSFAIGGEQDGVDAGYGEDQDYDGDIAEIIIYGSSLKQAQRTVIEIYLAQKYGLDANLSTDFFVPEDGSYIQALTGMGKESDGTTVLESDGLVITQNGNFNNGEYIFAAHDGSSNSVNSSPSVLHSEVEATWSRDWYVDKTGTVDAKIAFDLSEGIGGDFPSNIENYRLMYKASLAGSYDTVTVAGRGVQNGDQIYFAVNDADLSDGYYTLGTVDEANSPLEGESGRTWYTLISGDWDNWEVWTLDPSGALPNNPNQLTPSTSPTANADKVVVLTGKTVTVSSDNKTHNTITVDGRLDFQSSSGHSFGAIKGRGRILLSGDHFPTGDATDFISEGQGEGTVEYYGSGFNLATSREFFNLEIDMDTPVSQLTLLNDYTINGELRITSGTLQINDDASATNLNISANGDVVVESNGAILTGSANARHQFNFYGDFTNKGTVEFTNRTAANYGSEATNGIVDANFLSDSQNQTVFIDGPATFYRVEIDKGSDATYELILEATNSSYFNIYGYAGDSHGDTPQLPENDNALGLLNGTVRIKSNVSIPVLNTGGNYNINENARLWIDGGSVFKNSGSAIVPYGKILVSSGLLEAKISSGITTRSNGLVKVEGGILNINQLRTSVLGTDNVGGYVQSGGVVNILGANTTNDYYCFNLSYSGNVFNMTGGTLHIHETEGKGAIFIASDETNYNVSGGTVIMDIGDGNDFPITSTAPFWNVILRNTSGGSGEHILADGVDVGSSDENLSAQPLRVLNDLTIEADAFLNHDGNDVFVGRDFYIDRDAQRKTFDDSGLSDTWNDYNIGYLYDQSKPNNTVFNGSEDGEFYIGYNSSDGFEQFFHDLTVEKTPGSKVTVVCDNQKSAQYQDDNNRNHWHARLVRIEDDLTVESGILDQGRSSFRLYGPLTIGLQGECGVWEPGTTHPWAMVMMKDADLNINTEEGAVLGNVKMNPNPQTDIISFSSDVYVKRIAYFHGRINLQSNTLKLDYLHDGLTTNNYDISDGNSNEEMFFSSGNASDGGLLLYVPASSSDGTTFSFPLGMLGKYTPGEITLSNVVDDGYIRLTPVDSELQTTDLSGGDILQYYWKLDYEGFENMPTIDRLRLFYDGGDVAGNESNYVAGKVLDAYPFDRIYEDEDASESEGVNTSNNHITFNGQTDTGFTLEKASYTAGVIARFQGTPDVFYLRRNGDWDNNNTWSFSRGGPSAGDYPKAGDIAVIRRFGTSYSGIVTVRNAERAAAVIFDDENGWSSGCPRVIFSSKNNYDSFNSVFSVFDVADTHKGGVLDYNTHGAVVQYNVDDEYSNASTSLQMDGQDDYIAIQNYNYSGGGHQELTVEAWVKTDDGSDQVIASFDRNQFWRLEINGEGAGTGQVGFDVMTDAGQLDFGGTIRIDDGEWHHVAAVYDNGDAYIYVDGVLDNSTSRGSTFGSGVTRYGFIGVGSEANFYDGDKGPTNYFNGSISEVRVWNIARSKNELSGSMDESLSGTESGLNIYYKLDGSGSDNIATDYTSNGNSGTLMNYQLPGAWKTAHPWSSSFPGGDFGGFNNYPNALVIYSWENAPANADITLSAAATEYPQMWFSNGNGSRKIRFPNTDVTIHGGFTIPSDVIVVANGDSDNTITMEQNMNIGHSSLGYGKFLFPGAASGSVTLNVEKDIRVRGSANSEIGIENAAASAKVHKLIAKGDITVVNDGGRIRLGDGDPAKTNVELEFQGDSDNTFVNNYGSDTPQFYRLIMNKGTDNNHSFSLNSNFDLTGSTDGADQLKAVELQNGKLIFNNSGINVDLTTGDDDFVIPGTAGLEVIQGQLFANGNSGIVLDGSIEISGGTLDMSGGDNYIQYSASGNAAIDISVGSLIVGSQIRRGLTSSEGILSFSQSGGTVVAGNNTASENNRGVFEILNDGSHFEITGGDFYIVRSQNNPETAAFYLDPETSALDPSATLHFGHTNTPSGETLGVYSTVDLPNVMVDNSSGNDPELKMWTVPMSVSGDLTVESGASLNGNGLDLNLSGDLFANGAFVANGNTTYIDSDSDQQISGSPVFYNLSKTNAGTLTLNNDVTVENVFDHQSGILSDGGNTLTIEGDVFFNGGHTWGGSGKGIYLAGETQQNLQGSGVFGKLSINNPGGVFVPEGNTINIDGALQLESGVFDIGKNLLELTVDADIIEANAFSEENMIQTNISFTDNGIKKWFPAISSATTFIYPLGSTGKYTPVEFNIDQLDAGSFIRVKAADEKHPTVVDDDEPCNDITDTQNVLDYHWTLETSGVNNFSGNASMKYYSDDVLIDNSLSGTSYDITDYATARLLRNSTDWNKYDANSFDESNELLMFYFSNTDDNGVSGDYTAGVEDQSGSCEGAIPDQVPTYITTTDGIWGDGSIWDTYPTSGGTVPAGGPRGSAVIIAHDVSMTNNYKVSYKTEIQENGTLSIGSTFGHRLGEVTGQGTLSLLRGELPAGVYDQFLSATGGTLEYGGSNDYDVLSENTFVNNLRFTGSGERRLPNIDLEVYGDIELDGPSLINEHDRTLSLNGDFIFDAGIFDAGNGNNAKVVFNGNGAQNIDGLSAFTGGNAFNHFEINNSFGVTVKTDVETEGVLSLTEGVVNNISGSRFTVTSYDANAVLGGGASSYVWGPFEKSINTGGSFNFPVGASGRLGELNVSSTQTASASIWEVTYFNHNPGNDGFDPNSFVSPLQFVSNNEYWQVKASESTQAHITVRWDSQSGVSADPTERQDLRLVSWEDLSTDAWDNVGGNITDNGQNSGTIQSDALLNFNEFVDGDYFTIGGVQIYNYSWVGNTEDWFTAGNWATGNVPSLSTEIDIPESPSGGSQPVINGDAFCKDLSLEANSSLTLRAGSTLEIANDVDNSGTIVLESTNSSLSSLMLPETMTNSGNVNVKLTLDPDHYWYMSSPLQNTVAGWFKPSEDVSKDYVYVFEVVDNRWQWIRLDQSDVDNNRPIGDMQGIVGYYYTDTKHLDYTGTVQNTDLTVTPDDPGYHLVGNPYPTAIDWEDPAGWTRAGFSNTIWSWINYGGERIIQTYNNNGDALPGVWTLEPNGYDASTMSHIPPYQSVWMKQESETAVPLTVKRAARVKNSDAPLKSASSGDGSFEMIRIKAENAHTMDATVLYFNGSFITGKGSEDSEKRFNGSEKVPEVYTSLNTQALAINGQPLLSAEENAYALSVRNRVEGEVRLVFDLDEFTDVTYDVLLEDKVTGAWTDLRDINEYAYTPVQMGDDHDRFVLHLDKVKEVPTSVENPESSAKGDITIVGKDEYAIVTISDELLSAGNAVVELMDMNGRLIERKNTTDQETEIALSDNSGMYIVKVAAGGVVKTEKVVGASL</sequence>
<dbReference type="PANTHER" id="PTHR19277">
    <property type="entry name" value="PENTRAXIN"/>
    <property type="match status" value="1"/>
</dbReference>
<evidence type="ECO:0000256" key="5">
    <source>
        <dbReference type="ARBA" id="ARBA00023157"/>
    </source>
</evidence>
<evidence type="ECO:0000256" key="1">
    <source>
        <dbReference type="ARBA" id="ARBA00001913"/>
    </source>
</evidence>
<evidence type="ECO:0000256" key="4">
    <source>
        <dbReference type="ARBA" id="ARBA00022837"/>
    </source>
</evidence>
<comment type="cofactor">
    <cofactor evidence="1">
        <name>Ca(2+)</name>
        <dbReference type="ChEBI" id="CHEBI:29108"/>
    </cofactor>
</comment>
<dbReference type="InterPro" id="IPR006558">
    <property type="entry name" value="LamG-like"/>
</dbReference>
<proteinExistence type="predicted"/>
<evidence type="ECO:0000313" key="10">
    <source>
        <dbReference type="EMBL" id="PWD99770.1"/>
    </source>
</evidence>
<comment type="caution">
    <text evidence="10">The sequence shown here is derived from an EMBL/GenBank/DDBJ whole genome shotgun (WGS) entry which is preliminary data.</text>
</comment>
<dbReference type="InterPro" id="IPR001759">
    <property type="entry name" value="PTX_dom"/>
</dbReference>
<keyword evidence="11" id="KW-1185">Reference proteome</keyword>
<dbReference type="InterPro" id="IPR051360">
    <property type="entry name" value="Neuronal_Pentraxin_Related"/>
</dbReference>
<dbReference type="Gene3D" id="2.60.120.200">
    <property type="match status" value="2"/>
</dbReference>
<dbReference type="EMBL" id="QEWP01000005">
    <property type="protein sequence ID" value="PWD99770.1"/>
    <property type="molecule type" value="Genomic_DNA"/>
</dbReference>
<evidence type="ECO:0000256" key="2">
    <source>
        <dbReference type="ARBA" id="ARBA00022723"/>
    </source>
</evidence>
<protein>
    <recommendedName>
        <fullName evidence="12">Laminin G domain-containing protein</fullName>
    </recommendedName>
</protein>
<keyword evidence="2" id="KW-0479">Metal-binding</keyword>
<dbReference type="GO" id="GO:0046872">
    <property type="term" value="F:metal ion binding"/>
    <property type="evidence" value="ECO:0007669"/>
    <property type="project" value="UniProtKB-KW"/>
</dbReference>
<evidence type="ECO:0000313" key="11">
    <source>
        <dbReference type="Proteomes" id="UP000244956"/>
    </source>
</evidence>
<name>A0A2U2B9M6_9BACT</name>
<dbReference type="InterPro" id="IPR001791">
    <property type="entry name" value="Laminin_G"/>
</dbReference>
<dbReference type="GO" id="GO:0004553">
    <property type="term" value="F:hydrolase activity, hydrolyzing O-glycosyl compounds"/>
    <property type="evidence" value="ECO:0007669"/>
    <property type="project" value="UniProtKB-ARBA"/>
</dbReference>
<evidence type="ECO:0000259" key="9">
    <source>
        <dbReference type="SMART" id="SM00560"/>
    </source>
</evidence>
<evidence type="ECO:0000256" key="6">
    <source>
        <dbReference type="ARBA" id="ARBA00023180"/>
    </source>
</evidence>
<evidence type="ECO:0000259" key="8">
    <source>
        <dbReference type="SMART" id="SM00282"/>
    </source>
</evidence>
<dbReference type="SMART" id="SM00560">
    <property type="entry name" value="LamGL"/>
    <property type="match status" value="1"/>
</dbReference>
<dbReference type="CDD" id="cd00110">
    <property type="entry name" value="LamG"/>
    <property type="match status" value="1"/>
</dbReference>
<dbReference type="InterPro" id="IPR026444">
    <property type="entry name" value="Secre_tail"/>
</dbReference>
<dbReference type="SUPFAM" id="SSF49899">
    <property type="entry name" value="Concanavalin A-like lectins/glucanases"/>
    <property type="match status" value="2"/>
</dbReference>
<feature type="domain" description="LamG-like jellyroll fold" evidence="9">
    <location>
        <begin position="1542"/>
        <end position="1683"/>
    </location>
</feature>
<dbReference type="Pfam" id="PF13385">
    <property type="entry name" value="Laminin_G_3"/>
    <property type="match status" value="1"/>
</dbReference>
<organism evidence="10 11">
    <name type="scientific">Marinilabilia rubra</name>
    <dbReference type="NCBI Taxonomy" id="2162893"/>
    <lineage>
        <taxon>Bacteria</taxon>
        <taxon>Pseudomonadati</taxon>
        <taxon>Bacteroidota</taxon>
        <taxon>Bacteroidia</taxon>
        <taxon>Marinilabiliales</taxon>
        <taxon>Marinilabiliaceae</taxon>
        <taxon>Marinilabilia</taxon>
    </lineage>
</organism>
<reference evidence="10 11" key="1">
    <citation type="submission" date="2018-05" db="EMBL/GenBank/DDBJ databases">
        <title>Marinilabilia rubrum sp. nov., isolated from saltern sediment.</title>
        <authorList>
            <person name="Zhang R."/>
        </authorList>
    </citation>
    <scope>NUCLEOTIDE SEQUENCE [LARGE SCALE GENOMIC DNA]</scope>
    <source>
        <strain evidence="10 11">WTE16</strain>
    </source>
</reference>
<keyword evidence="5" id="KW-1015">Disulfide bond</keyword>
<keyword evidence="3" id="KW-0732">Signal</keyword>
<feature type="domain" description="Pentraxin (PTX)" evidence="7">
    <location>
        <begin position="98"/>
        <end position="298"/>
    </location>
</feature>